<comment type="caution">
    <text evidence="4">The sequence shown here is derived from an EMBL/GenBank/DDBJ whole genome shotgun (WGS) entry which is preliminary data.</text>
</comment>
<dbReference type="InterPro" id="IPR054353">
    <property type="entry name" value="IstA-like_C"/>
</dbReference>
<dbReference type="Proteomes" id="UP000317990">
    <property type="component" value="Unassembled WGS sequence"/>
</dbReference>
<gene>
    <name evidence="4" type="ORF">ERJ67_00565</name>
</gene>
<dbReference type="GO" id="GO:0003676">
    <property type="term" value="F:nucleic acid binding"/>
    <property type="evidence" value="ECO:0007669"/>
    <property type="project" value="InterPro"/>
</dbReference>
<sequence>MIWYPGGARLITDQQVVLLRRKLMEGKTQQGAAASAAMSERSARKWQRGSLPSERKKEGRSWRTRPDPFADFWESEVVSLLRSDPDGELSATTILEWLDERHPGRFGSSQLRTLQRRIRDHRALHGPDREVYFQQDHPPGREAQVDFTHCGELGVTIGGEPFRHLLFQFVLSHSGWSYAEVCFGETFAALAKGLQGALWELGGVPRVVRTDNLSAATHELRDSRGRAMNVRYEAVLAHYGVESTRTNRRSSHENGVVEQRHRRVKNAIAQALILRGSRDFESEEEYRGFVRRVVDRRNRLVRSKLRAERRHLRPLPPSPVPEYANYRARVRRWSTIRVANRTYSVPSRLIGMEVDVRLYADHIEVHYKGHLVESMERVHGTGEAQIDYRHIIGSLVRKPGAFARYRFREQMFPTQTFRLAYDALCGWRGERADVEYVRILHLAATTMESKVDRTLRRLLESGLSFDYAQVRRLSAPDPPPVPELKLPGKVDLGVYDRLLVGGAR</sequence>
<comment type="similarity">
    <text evidence="1">Belongs to the transposase IS21/IS408/IS1162 family.</text>
</comment>
<dbReference type="InterPro" id="IPR001584">
    <property type="entry name" value="Integrase_cat-core"/>
</dbReference>
<dbReference type="SUPFAM" id="SSF53098">
    <property type="entry name" value="Ribonuclease H-like"/>
    <property type="match status" value="1"/>
</dbReference>
<feature type="region of interest" description="Disordered" evidence="2">
    <location>
        <begin position="28"/>
        <end position="63"/>
    </location>
</feature>
<dbReference type="AlphaFoldDB" id="A0A524RR40"/>
<dbReference type="Pfam" id="PF22483">
    <property type="entry name" value="Mu-transpos_C_2"/>
    <property type="match status" value="1"/>
</dbReference>
<accession>A0A524RR40</accession>
<dbReference type="InterPro" id="IPR012337">
    <property type="entry name" value="RNaseH-like_sf"/>
</dbReference>
<dbReference type="GO" id="GO:0015074">
    <property type="term" value="P:DNA integration"/>
    <property type="evidence" value="ECO:0007669"/>
    <property type="project" value="InterPro"/>
</dbReference>
<evidence type="ECO:0000259" key="3">
    <source>
        <dbReference type="PROSITE" id="PS50994"/>
    </source>
</evidence>
<dbReference type="InterPro" id="IPR036397">
    <property type="entry name" value="RNaseH_sf"/>
</dbReference>
<name>A0A524RR40_9CHRO</name>
<evidence type="ECO:0000313" key="5">
    <source>
        <dbReference type="Proteomes" id="UP000317990"/>
    </source>
</evidence>
<feature type="compositionally biased region" description="Basic and acidic residues" evidence="2">
    <location>
        <begin position="53"/>
        <end position="63"/>
    </location>
</feature>
<protein>
    <submittedName>
        <fullName evidence="4">IS21 family transposase</fullName>
    </submittedName>
</protein>
<dbReference type="Gene3D" id="3.30.420.10">
    <property type="entry name" value="Ribonuclease H-like superfamily/Ribonuclease H"/>
    <property type="match status" value="1"/>
</dbReference>
<reference evidence="4 5" key="1">
    <citation type="journal article" date="2019" name="mSystems">
        <title>Life at home and on the roam: Genomic adaptions reflect the dual lifestyle of an intracellular, facultative symbiont.</title>
        <authorList>
            <person name="Burgsdorf I."/>
        </authorList>
    </citation>
    <scope>NUCLEOTIDE SEQUENCE [LARGE SCALE GENOMIC DNA]</scope>
    <source>
        <strain evidence="4">277cV</strain>
    </source>
</reference>
<proteinExistence type="inferred from homology"/>
<dbReference type="PROSITE" id="PS50994">
    <property type="entry name" value="INTEGRASE"/>
    <property type="match status" value="1"/>
</dbReference>
<dbReference type="PANTHER" id="PTHR35004:SF7">
    <property type="entry name" value="INTEGRASE PROTEIN"/>
    <property type="match status" value="1"/>
</dbReference>
<dbReference type="EMBL" id="SRMO01000003">
    <property type="protein sequence ID" value="TGG96733.1"/>
    <property type="molecule type" value="Genomic_DNA"/>
</dbReference>
<evidence type="ECO:0000256" key="2">
    <source>
        <dbReference type="SAM" id="MobiDB-lite"/>
    </source>
</evidence>
<feature type="domain" description="Integrase catalytic" evidence="3">
    <location>
        <begin position="135"/>
        <end position="327"/>
    </location>
</feature>
<evidence type="ECO:0000313" key="4">
    <source>
        <dbReference type="EMBL" id="TGG96733.1"/>
    </source>
</evidence>
<dbReference type="NCBIfam" id="NF033546">
    <property type="entry name" value="transpos_IS21"/>
    <property type="match status" value="1"/>
</dbReference>
<evidence type="ECO:0000256" key="1">
    <source>
        <dbReference type="ARBA" id="ARBA00009277"/>
    </source>
</evidence>
<dbReference type="PANTHER" id="PTHR35004">
    <property type="entry name" value="TRANSPOSASE RV3428C-RELATED"/>
    <property type="match status" value="1"/>
</dbReference>
<organism evidence="4 5">
    <name type="scientific">Aphanocapsa feldmannii 277cV</name>
    <dbReference type="NCBI Taxonomy" id="2507553"/>
    <lineage>
        <taxon>Bacteria</taxon>
        <taxon>Bacillati</taxon>
        <taxon>Cyanobacteriota</taxon>
        <taxon>Cyanophyceae</taxon>
        <taxon>Oscillatoriophycideae</taxon>
        <taxon>Chroococcales</taxon>
        <taxon>Microcystaceae</taxon>
        <taxon>Aphanocapsa</taxon>
    </lineage>
</organism>